<organism evidence="3 4">
    <name type="scientific">Arthrobacter alpinus</name>
    <dbReference type="NCBI Taxonomy" id="656366"/>
    <lineage>
        <taxon>Bacteria</taxon>
        <taxon>Bacillati</taxon>
        <taxon>Actinomycetota</taxon>
        <taxon>Actinomycetes</taxon>
        <taxon>Micrococcales</taxon>
        <taxon>Micrococcaceae</taxon>
        <taxon>Arthrobacter</taxon>
    </lineage>
</organism>
<sequence length="450" mass="48127">MNHEQESGPPALLRQLARKPQPGRRNFRRRLMAAGTTAALALTLVLTGCSANDDGRVTLDFFQFKPEAVAQFTQIVKDFEAKNPNIHVVINNSPDPDTAIRTLLVKNRTPDVLTLNGNGNFGDLAKACVFADLSSMPAASRVQPAVQDILNGLGTCHGNQSNGLPFANNASGILYNPEIFAANGVAVPQTWDQLIAAADTFKANGVNPFYMTLKDAWTVLPSFVNLAGNLMPADFFDSVGTSGWTPATGASSFTKDGTEVSTKLLKLFSYAQPGAQSAGYNDGNAAFGAGKSAMYLQGSFAIPAIRASNPDASIASFPYPTTNDPAKNVLVSGVDVTLAIGKDTKHPEEAKKFVEYLMSPSVLDYYAKAQSSLTPVKDAAPSTDPALAGMQGFFNDGRVIGYFDHHVPASIPFDAILQQFVLDKKQPAFLARMDHEFEKVAARTITKKGD</sequence>
<dbReference type="SUPFAM" id="SSF53850">
    <property type="entry name" value="Periplasmic binding protein-like II"/>
    <property type="match status" value="1"/>
</dbReference>
<evidence type="ECO:0008006" key="5">
    <source>
        <dbReference type="Google" id="ProtNLM"/>
    </source>
</evidence>
<comment type="similarity">
    <text evidence="1">Belongs to the bacterial solute-binding protein 1 family.</text>
</comment>
<evidence type="ECO:0000313" key="3">
    <source>
        <dbReference type="EMBL" id="ALO66052.1"/>
    </source>
</evidence>
<evidence type="ECO:0000313" key="4">
    <source>
        <dbReference type="Proteomes" id="UP000059574"/>
    </source>
</evidence>
<proteinExistence type="inferred from homology"/>
<evidence type="ECO:0000256" key="2">
    <source>
        <dbReference type="ARBA" id="ARBA00022448"/>
    </source>
</evidence>
<gene>
    <name evidence="3" type="ORF">AS189_05485</name>
</gene>
<dbReference type="AlphaFoldDB" id="A0A0S2LX38"/>
<accession>A0A0S2LX38</accession>
<reference evidence="3 4" key="2">
    <citation type="journal article" date="2016" name="J. Biotechnol.">
        <title>Complete genome sequence of Arthrobacter alpinus ERGS4:06, a yellow pigmented bacterium tolerant to cold and radiations isolated from Sikkim Himalaya.</title>
        <authorList>
            <person name="Kumar R."/>
            <person name="Singh D."/>
            <person name="Swarnkar M.K."/>
            <person name="Singh A.K."/>
            <person name="Kumar S."/>
        </authorList>
    </citation>
    <scope>NUCLEOTIDE SEQUENCE [LARGE SCALE GENOMIC DNA]</scope>
    <source>
        <strain evidence="3 4">ERGS4:06</strain>
    </source>
</reference>
<dbReference type="EMBL" id="CP013200">
    <property type="protein sequence ID" value="ALO66052.1"/>
    <property type="molecule type" value="Genomic_DNA"/>
</dbReference>
<dbReference type="Pfam" id="PF01547">
    <property type="entry name" value="SBP_bac_1"/>
    <property type="match status" value="1"/>
</dbReference>
<dbReference type="OrthoDB" id="8478044at2"/>
<dbReference type="InterPro" id="IPR050490">
    <property type="entry name" value="Bact_solute-bd_prot1"/>
</dbReference>
<dbReference type="Proteomes" id="UP000059574">
    <property type="component" value="Chromosome"/>
</dbReference>
<evidence type="ECO:0000256" key="1">
    <source>
        <dbReference type="ARBA" id="ARBA00008520"/>
    </source>
</evidence>
<dbReference type="PANTHER" id="PTHR43649">
    <property type="entry name" value="ARABINOSE-BINDING PROTEIN-RELATED"/>
    <property type="match status" value="1"/>
</dbReference>
<dbReference type="Gene3D" id="3.40.190.10">
    <property type="entry name" value="Periplasmic binding protein-like II"/>
    <property type="match status" value="2"/>
</dbReference>
<protein>
    <recommendedName>
        <fullName evidence="5">Sugar ABC transporter substrate-binding protein</fullName>
    </recommendedName>
</protein>
<reference evidence="4" key="1">
    <citation type="submission" date="2015-11" db="EMBL/GenBank/DDBJ databases">
        <authorList>
            <person name="Kumar R."/>
            <person name="Singh D."/>
            <person name="Swarnkar M.K."/>
            <person name="Singh A.K."/>
            <person name="Kumar S."/>
        </authorList>
    </citation>
    <scope>NUCLEOTIDE SEQUENCE [LARGE SCALE GENOMIC DNA]</scope>
    <source>
        <strain evidence="4">ERGS4:06</strain>
    </source>
</reference>
<dbReference type="RefSeq" id="WP_062286674.1">
    <property type="nucleotide sequence ID" value="NZ_CP013200.1"/>
</dbReference>
<keyword evidence="2" id="KW-0813">Transport</keyword>
<dbReference type="InterPro" id="IPR006059">
    <property type="entry name" value="SBP"/>
</dbReference>
<dbReference type="PANTHER" id="PTHR43649:SF29">
    <property type="entry name" value="OSMOPROTECTIVE COMPOUNDS-BINDING PROTEIN GGTB"/>
    <property type="match status" value="1"/>
</dbReference>
<name>A0A0S2LX38_9MICC</name>